<feature type="domain" description="J" evidence="2">
    <location>
        <begin position="3"/>
        <end position="64"/>
    </location>
</feature>
<dbReference type="Pfam" id="PF08378">
    <property type="entry name" value="NERD"/>
    <property type="match status" value="1"/>
</dbReference>
<dbReference type="PROSITE" id="PS50076">
    <property type="entry name" value="DNAJ_2"/>
    <property type="match status" value="1"/>
</dbReference>
<dbReference type="SUPFAM" id="SSF46565">
    <property type="entry name" value="Chaperone J-domain"/>
    <property type="match status" value="1"/>
</dbReference>
<reference evidence="3 4" key="1">
    <citation type="submission" date="2018-09" db="EMBL/GenBank/DDBJ databases">
        <title>YIM PH 21725 draft genome.</title>
        <authorList>
            <person name="Miao C."/>
        </authorList>
    </citation>
    <scope>NUCLEOTIDE SEQUENCE [LARGE SCALE GENOMIC DNA]</scope>
    <source>
        <strain evidence="4">YIM PH21725</strain>
    </source>
</reference>
<dbReference type="AlphaFoldDB" id="A0A419IBX4"/>
<keyword evidence="1" id="KW-0812">Transmembrane</keyword>
<dbReference type="PROSITE" id="PS00636">
    <property type="entry name" value="DNAJ_1"/>
    <property type="match status" value="1"/>
</dbReference>
<accession>A0A419IBX4</accession>
<sequence length="355" mass="38492">MPDYYAVLGVGKTASAPEIKAAYRRLAKARHPDAGGSAATFQLLGEAYETLGDPGRRALYDAAALTVRARRRFSEEPGFVPEPPETAPEDLAWWGVAGEDSRMRHGRRRSPGHTPVVAAVAGLVLVLLPLLTGVEFTAPVLIVWLTLTAGTALLVQRLARGFLRARRAQHEYAGEFGGTTVFGSPGTEADELAERLTAELLERYLTRFPGARIFHGLAWPGSVFADVDHAVLCGRRLVLIESKQWLPGHYETAEDGRLLRNGRLFRGGGSRLPESLDRYRDLLPGIALRGAMILYPSREGELSTAAPDGEPAPPLTPVQFLHEIGGWLSAEPSTVDHETLRALTGLVTGQPERTA</sequence>
<dbReference type="CDD" id="cd06257">
    <property type="entry name" value="DnaJ"/>
    <property type="match status" value="1"/>
</dbReference>
<evidence type="ECO:0000256" key="1">
    <source>
        <dbReference type="SAM" id="Phobius"/>
    </source>
</evidence>
<dbReference type="PRINTS" id="PR00625">
    <property type="entry name" value="JDOMAIN"/>
</dbReference>
<dbReference type="PANTHER" id="PTHR44240">
    <property type="entry name" value="DNAJ DOMAIN (PROKARYOTIC HEAT SHOCK PROTEIN)-RELATED"/>
    <property type="match status" value="1"/>
</dbReference>
<dbReference type="RefSeq" id="WP_120021265.1">
    <property type="nucleotide sequence ID" value="NZ_QZFV01000001.1"/>
</dbReference>
<dbReference type="InterPro" id="IPR052276">
    <property type="entry name" value="Diphthamide-biosynth_chaperone"/>
</dbReference>
<evidence type="ECO:0000259" key="2">
    <source>
        <dbReference type="PROSITE" id="PS50076"/>
    </source>
</evidence>
<evidence type="ECO:0000313" key="3">
    <source>
        <dbReference type="EMBL" id="RJQ92935.1"/>
    </source>
</evidence>
<feature type="transmembrane region" description="Helical" evidence="1">
    <location>
        <begin position="112"/>
        <end position="132"/>
    </location>
</feature>
<feature type="transmembrane region" description="Helical" evidence="1">
    <location>
        <begin position="138"/>
        <end position="159"/>
    </location>
</feature>
<keyword evidence="4" id="KW-1185">Reference proteome</keyword>
<dbReference type="InterPro" id="IPR036869">
    <property type="entry name" value="J_dom_sf"/>
</dbReference>
<organism evidence="3 4">
    <name type="scientific">Amycolatopsis panacis</name>
    <dbReference type="NCBI Taxonomy" id="2340917"/>
    <lineage>
        <taxon>Bacteria</taxon>
        <taxon>Bacillati</taxon>
        <taxon>Actinomycetota</taxon>
        <taxon>Actinomycetes</taxon>
        <taxon>Pseudonocardiales</taxon>
        <taxon>Pseudonocardiaceae</taxon>
        <taxon>Amycolatopsis</taxon>
    </lineage>
</organism>
<dbReference type="InterPro" id="IPR001623">
    <property type="entry name" value="DnaJ_domain"/>
</dbReference>
<proteinExistence type="predicted"/>
<name>A0A419IBX4_9PSEU</name>
<dbReference type="PANTHER" id="PTHR44240:SF10">
    <property type="entry name" value="J DOMAIN-CONTAINING PROTEIN"/>
    <property type="match status" value="1"/>
</dbReference>
<dbReference type="Pfam" id="PF00226">
    <property type="entry name" value="DnaJ"/>
    <property type="match status" value="1"/>
</dbReference>
<keyword evidence="1" id="KW-1133">Transmembrane helix</keyword>
<dbReference type="InterPro" id="IPR018253">
    <property type="entry name" value="DnaJ_domain_CS"/>
</dbReference>
<dbReference type="OrthoDB" id="5242140at2"/>
<protein>
    <submittedName>
        <fullName evidence="3">Molecular chaperone DnaJ</fullName>
    </submittedName>
</protein>
<dbReference type="SMART" id="SM00271">
    <property type="entry name" value="DnaJ"/>
    <property type="match status" value="1"/>
</dbReference>
<dbReference type="Gene3D" id="1.10.287.110">
    <property type="entry name" value="DnaJ domain"/>
    <property type="match status" value="1"/>
</dbReference>
<evidence type="ECO:0000313" key="4">
    <source>
        <dbReference type="Proteomes" id="UP000285112"/>
    </source>
</evidence>
<dbReference type="Proteomes" id="UP000285112">
    <property type="component" value="Unassembled WGS sequence"/>
</dbReference>
<dbReference type="EMBL" id="QZFV01000001">
    <property type="protein sequence ID" value="RJQ92935.1"/>
    <property type="molecule type" value="Genomic_DNA"/>
</dbReference>
<comment type="caution">
    <text evidence="3">The sequence shown here is derived from an EMBL/GenBank/DDBJ whole genome shotgun (WGS) entry which is preliminary data.</text>
</comment>
<keyword evidence="1" id="KW-0472">Membrane</keyword>
<gene>
    <name evidence="3" type="ORF">D5S19_00005</name>
</gene>
<dbReference type="InterPro" id="IPR011528">
    <property type="entry name" value="NERD"/>
</dbReference>